<dbReference type="SMART" id="SM00965">
    <property type="entry name" value="STN"/>
    <property type="match status" value="1"/>
</dbReference>
<evidence type="ECO:0000313" key="9">
    <source>
        <dbReference type="Proteomes" id="UP001501706"/>
    </source>
</evidence>
<keyword evidence="4" id="KW-1133">Transmembrane helix</keyword>
<keyword evidence="5" id="KW-0472">Membrane</keyword>
<keyword evidence="2" id="KW-0813">Transport</keyword>
<evidence type="ECO:0000256" key="2">
    <source>
        <dbReference type="ARBA" id="ARBA00022448"/>
    </source>
</evidence>
<dbReference type="PROSITE" id="PS51257">
    <property type="entry name" value="PROKAR_LIPOPROTEIN"/>
    <property type="match status" value="1"/>
</dbReference>
<evidence type="ECO:0000256" key="4">
    <source>
        <dbReference type="ARBA" id="ARBA00022989"/>
    </source>
</evidence>
<sequence>MRAMAAGLIGSGLMAWGACGSDPASGAESPRVFSPEDSSSAQPAADRAQAVFEFDIPAMPLADALHRYASLTRRAALVRSETVAGRRSSAVKGRYTSDEGLARLLAGSGLEAESIADGPADAFVLKPVQGLAWSMASALNRAGDYPARVQARLWDALCDSPATMPGAYRALLRFRIDGQGRVGAVQLLESTGDAVRDRAVRSAIGLVRMEMPPPSGMPQPLTMIVLPNDPGDPAGWRHCGAP</sequence>
<dbReference type="Proteomes" id="UP001501706">
    <property type="component" value="Unassembled WGS sequence"/>
</dbReference>
<dbReference type="Gene3D" id="3.30.1150.10">
    <property type="match status" value="1"/>
</dbReference>
<organism evidence="8 9">
    <name type="scientific">Pigmentiphaga daeguensis</name>
    <dbReference type="NCBI Taxonomy" id="414049"/>
    <lineage>
        <taxon>Bacteria</taxon>
        <taxon>Pseudomonadati</taxon>
        <taxon>Pseudomonadota</taxon>
        <taxon>Betaproteobacteria</taxon>
        <taxon>Burkholderiales</taxon>
        <taxon>Alcaligenaceae</taxon>
        <taxon>Pigmentiphaga</taxon>
    </lineage>
</organism>
<accession>A0ABP3M2S7</accession>
<keyword evidence="3" id="KW-0812">Transmembrane</keyword>
<gene>
    <name evidence="8" type="ORF">GCM10009097_31810</name>
</gene>
<reference evidence="9" key="1">
    <citation type="journal article" date="2019" name="Int. J. Syst. Evol. Microbiol.">
        <title>The Global Catalogue of Microorganisms (GCM) 10K type strain sequencing project: providing services to taxonomists for standard genome sequencing and annotation.</title>
        <authorList>
            <consortium name="The Broad Institute Genomics Platform"/>
            <consortium name="The Broad Institute Genome Sequencing Center for Infectious Disease"/>
            <person name="Wu L."/>
            <person name="Ma J."/>
        </authorList>
    </citation>
    <scope>NUCLEOTIDE SEQUENCE [LARGE SCALE GENOMIC DNA]</scope>
    <source>
        <strain evidence="9">JCM 14330</strain>
    </source>
</reference>
<dbReference type="EMBL" id="BAAAEN010000012">
    <property type="protein sequence ID" value="GAA0512156.1"/>
    <property type="molecule type" value="Genomic_DNA"/>
</dbReference>
<dbReference type="Gene3D" id="3.55.50.30">
    <property type="match status" value="1"/>
</dbReference>
<proteinExistence type="predicted"/>
<dbReference type="SUPFAM" id="SSF74653">
    <property type="entry name" value="TolA/TonB C-terminal domain"/>
    <property type="match status" value="1"/>
</dbReference>
<evidence type="ECO:0000313" key="8">
    <source>
        <dbReference type="EMBL" id="GAA0512156.1"/>
    </source>
</evidence>
<keyword evidence="6" id="KW-0998">Cell outer membrane</keyword>
<keyword evidence="9" id="KW-1185">Reference proteome</keyword>
<feature type="domain" description="Secretin/TonB short N-terminal" evidence="7">
    <location>
        <begin position="74"/>
        <end position="128"/>
    </location>
</feature>
<comment type="caution">
    <text evidence="8">The sequence shown here is derived from an EMBL/GenBank/DDBJ whole genome shotgun (WGS) entry which is preliminary data.</text>
</comment>
<dbReference type="Pfam" id="PF13103">
    <property type="entry name" value="TonB_2"/>
    <property type="match status" value="1"/>
</dbReference>
<dbReference type="InterPro" id="IPR011662">
    <property type="entry name" value="Secretin/TonB_short_N"/>
</dbReference>
<evidence type="ECO:0000256" key="5">
    <source>
        <dbReference type="ARBA" id="ARBA00023136"/>
    </source>
</evidence>
<protein>
    <recommendedName>
        <fullName evidence="7">Secretin/TonB short N-terminal domain-containing protein</fullName>
    </recommendedName>
</protein>
<dbReference type="NCBIfam" id="TIGR01352">
    <property type="entry name" value="tonB_Cterm"/>
    <property type="match status" value="1"/>
</dbReference>
<dbReference type="Pfam" id="PF07660">
    <property type="entry name" value="STN"/>
    <property type="match status" value="1"/>
</dbReference>
<evidence type="ECO:0000256" key="3">
    <source>
        <dbReference type="ARBA" id="ARBA00022692"/>
    </source>
</evidence>
<evidence type="ECO:0000259" key="7">
    <source>
        <dbReference type="SMART" id="SM00965"/>
    </source>
</evidence>
<dbReference type="InterPro" id="IPR006260">
    <property type="entry name" value="TonB/TolA_C"/>
</dbReference>
<evidence type="ECO:0000256" key="6">
    <source>
        <dbReference type="ARBA" id="ARBA00023237"/>
    </source>
</evidence>
<evidence type="ECO:0000256" key="1">
    <source>
        <dbReference type="ARBA" id="ARBA00004167"/>
    </source>
</evidence>
<name>A0ABP3M2S7_9BURK</name>
<comment type="subcellular location">
    <subcellularLocation>
        <location evidence="1">Membrane</location>
        <topology evidence="1">Single-pass membrane protein</topology>
    </subcellularLocation>
</comment>